<dbReference type="Proteomes" id="UP000547674">
    <property type="component" value="Unassembled WGS sequence"/>
</dbReference>
<evidence type="ECO:0000313" key="1">
    <source>
        <dbReference type="EMBL" id="NNF07958.1"/>
    </source>
</evidence>
<protein>
    <recommendedName>
        <fullName evidence="3">DUF3108 domain-containing protein</fullName>
    </recommendedName>
</protein>
<evidence type="ECO:0008006" key="3">
    <source>
        <dbReference type="Google" id="ProtNLM"/>
    </source>
</evidence>
<comment type="caution">
    <text evidence="1">The sequence shown here is derived from an EMBL/GenBank/DDBJ whole genome shotgun (WGS) entry which is preliminary data.</text>
</comment>
<evidence type="ECO:0000313" key="2">
    <source>
        <dbReference type="Proteomes" id="UP000547674"/>
    </source>
</evidence>
<organism evidence="1 2">
    <name type="scientific">Eiseniibacteriota bacterium</name>
    <dbReference type="NCBI Taxonomy" id="2212470"/>
    <lineage>
        <taxon>Bacteria</taxon>
        <taxon>Candidatus Eiseniibacteriota</taxon>
    </lineage>
</organism>
<accession>A0A7Y2H3P8</accession>
<feature type="non-terminal residue" evidence="1">
    <location>
        <position position="1"/>
    </location>
</feature>
<gene>
    <name evidence="1" type="ORF">HKN21_14435</name>
</gene>
<dbReference type="EMBL" id="JABDJR010000583">
    <property type="protein sequence ID" value="NNF07958.1"/>
    <property type="molecule type" value="Genomic_DNA"/>
</dbReference>
<sequence>MVVGALGCSDKTLRDEVFETYPLEPGWQWSYGRTLDVELLGSNAAVITLVDSAQVVTRGEEALGDDVAFVLASTFFTIDGLTFGQQFFQQTANQLLQVPGPGEGNHTSVLPKPGVSPKPSGWNLLSQNQVGESSRVIFRYPLIRGNRWVAQESPELVLREVVGRERIHVPAGEFDTIRIRTEVFGAVDFVYEDWVGSEGLVRREASFVLEDFLYRGNPLPERIVEIVQLTSFRPPSS</sequence>
<proteinExistence type="predicted"/>
<name>A0A7Y2H3P8_UNCEI</name>
<reference evidence="1 2" key="1">
    <citation type="submission" date="2020-03" db="EMBL/GenBank/DDBJ databases">
        <title>Metabolic flexibility allows generalist bacteria to become dominant in a frequently disturbed ecosystem.</title>
        <authorList>
            <person name="Chen Y.-J."/>
            <person name="Leung P.M."/>
            <person name="Bay S.K."/>
            <person name="Hugenholtz P."/>
            <person name="Kessler A.J."/>
            <person name="Shelley G."/>
            <person name="Waite D.W."/>
            <person name="Cook P.L."/>
            <person name="Greening C."/>
        </authorList>
    </citation>
    <scope>NUCLEOTIDE SEQUENCE [LARGE SCALE GENOMIC DNA]</scope>
    <source>
        <strain evidence="1">SS_bin_28</strain>
    </source>
</reference>
<dbReference type="AlphaFoldDB" id="A0A7Y2H3P8"/>